<feature type="signal peptide" evidence="1">
    <location>
        <begin position="1"/>
        <end position="18"/>
    </location>
</feature>
<dbReference type="Proteomes" id="UP000470332">
    <property type="component" value="Unassembled WGS sequence"/>
</dbReference>
<dbReference type="EMBL" id="WCXA01000037">
    <property type="protein sequence ID" value="KAB3857893.1"/>
    <property type="molecule type" value="Genomic_DNA"/>
</dbReference>
<sequence>MRKLFLLCVMLITFSSCNTNPPEDIGDSFAVAKAYVKLNLNYPEEANFKLSGVEHEYLGNNECIVKGTVIAKNAFGVKSKLKYRVKLRYKEGRGIDPRNWDVLECSVY</sequence>
<evidence type="ECO:0008006" key="4">
    <source>
        <dbReference type="Google" id="ProtNLM"/>
    </source>
</evidence>
<dbReference type="PROSITE" id="PS51257">
    <property type="entry name" value="PROKAR_LIPOPROTEIN"/>
    <property type="match status" value="1"/>
</dbReference>
<comment type="caution">
    <text evidence="2">The sequence shown here is derived from an EMBL/GenBank/DDBJ whole genome shotgun (WGS) entry which is preliminary data.</text>
</comment>
<organism evidence="2 3">
    <name type="scientific">Phocaeicola vulgatus</name>
    <name type="common">Bacteroides vulgatus</name>
    <dbReference type="NCBI Taxonomy" id="821"/>
    <lineage>
        <taxon>Bacteria</taxon>
        <taxon>Pseudomonadati</taxon>
        <taxon>Bacteroidota</taxon>
        <taxon>Bacteroidia</taxon>
        <taxon>Bacteroidales</taxon>
        <taxon>Bacteroidaceae</taxon>
        <taxon>Phocaeicola</taxon>
    </lineage>
</organism>
<evidence type="ECO:0000313" key="3">
    <source>
        <dbReference type="Proteomes" id="UP000470332"/>
    </source>
</evidence>
<name>A0A7J5FZ73_PHOVU</name>
<reference evidence="2 3" key="1">
    <citation type="journal article" date="2019" name="Nat. Med.">
        <title>A library of human gut bacterial isolates paired with longitudinal multiomics data enables mechanistic microbiome research.</title>
        <authorList>
            <person name="Poyet M."/>
            <person name="Groussin M."/>
            <person name="Gibbons S.M."/>
            <person name="Avila-Pacheco J."/>
            <person name="Jiang X."/>
            <person name="Kearney S.M."/>
            <person name="Perrotta A.R."/>
            <person name="Berdy B."/>
            <person name="Zhao S."/>
            <person name="Lieberman T.D."/>
            <person name="Swanson P.K."/>
            <person name="Smith M."/>
            <person name="Roesemann S."/>
            <person name="Alexander J.E."/>
            <person name="Rich S.A."/>
            <person name="Livny J."/>
            <person name="Vlamakis H."/>
            <person name="Clish C."/>
            <person name="Bullock K."/>
            <person name="Deik A."/>
            <person name="Scott J."/>
            <person name="Pierce K.A."/>
            <person name="Xavier R.J."/>
            <person name="Alm E.J."/>
        </authorList>
    </citation>
    <scope>NUCLEOTIDE SEQUENCE [LARGE SCALE GENOMIC DNA]</scope>
    <source>
        <strain evidence="2 3">BIOML-A9</strain>
    </source>
</reference>
<accession>A0A7J5FZ73</accession>
<dbReference type="RefSeq" id="WP_151850225.1">
    <property type="nucleotide sequence ID" value="NZ_JAHONQ010000041.1"/>
</dbReference>
<protein>
    <recommendedName>
        <fullName evidence="4">Lipoprotein</fullName>
    </recommendedName>
</protein>
<proteinExistence type="predicted"/>
<evidence type="ECO:0000256" key="1">
    <source>
        <dbReference type="SAM" id="SignalP"/>
    </source>
</evidence>
<evidence type="ECO:0000313" key="2">
    <source>
        <dbReference type="EMBL" id="KAB3857893.1"/>
    </source>
</evidence>
<gene>
    <name evidence="2" type="ORF">GAS37_16415</name>
</gene>
<keyword evidence="1" id="KW-0732">Signal</keyword>
<feature type="chain" id="PRO_5029855166" description="Lipoprotein" evidence="1">
    <location>
        <begin position="19"/>
        <end position="108"/>
    </location>
</feature>
<dbReference type="AlphaFoldDB" id="A0A7J5FZ73"/>